<dbReference type="InterPro" id="IPR029058">
    <property type="entry name" value="AB_hydrolase_fold"/>
</dbReference>
<dbReference type="Pfam" id="PF00975">
    <property type="entry name" value="Thioesterase"/>
    <property type="match status" value="1"/>
</dbReference>
<evidence type="ECO:0000256" key="1">
    <source>
        <dbReference type="SAM" id="MobiDB-lite"/>
    </source>
</evidence>
<dbReference type="EMBL" id="SKBN01000179">
    <property type="protein sequence ID" value="TGJ81218.1"/>
    <property type="molecule type" value="Genomic_DNA"/>
</dbReference>
<feature type="domain" description="Thioesterase" evidence="2">
    <location>
        <begin position="21"/>
        <end position="131"/>
    </location>
</feature>
<evidence type="ECO:0000313" key="3">
    <source>
        <dbReference type="EMBL" id="TGJ81218.1"/>
    </source>
</evidence>
<dbReference type="AlphaFoldDB" id="A0A4Z0YMD4"/>
<dbReference type="Gene3D" id="3.40.50.1820">
    <property type="entry name" value="alpha/beta hydrolase"/>
    <property type="match status" value="1"/>
</dbReference>
<proteinExistence type="predicted"/>
<feature type="compositionally biased region" description="Basic and acidic residues" evidence="1">
    <location>
        <begin position="185"/>
        <end position="194"/>
    </location>
</feature>
<organism evidence="3 4">
    <name type="scientific">Xylaria hypoxylon</name>
    <dbReference type="NCBI Taxonomy" id="37992"/>
    <lineage>
        <taxon>Eukaryota</taxon>
        <taxon>Fungi</taxon>
        <taxon>Dikarya</taxon>
        <taxon>Ascomycota</taxon>
        <taxon>Pezizomycotina</taxon>
        <taxon>Sordariomycetes</taxon>
        <taxon>Xylariomycetidae</taxon>
        <taxon>Xylariales</taxon>
        <taxon>Xylariaceae</taxon>
        <taxon>Xylaria</taxon>
    </lineage>
</organism>
<feature type="region of interest" description="Disordered" evidence="1">
    <location>
        <begin position="184"/>
        <end position="208"/>
    </location>
</feature>
<reference evidence="3 4" key="1">
    <citation type="submission" date="2019-03" db="EMBL/GenBank/DDBJ databases">
        <title>Draft genome sequence of Xylaria hypoxylon DSM 108379, a ubiquitous saprotrophic-parasitic fungi on hardwood.</title>
        <authorList>
            <person name="Buettner E."/>
            <person name="Leonhardt S."/>
            <person name="Gebauer A.M."/>
            <person name="Liers C."/>
            <person name="Hofrichter M."/>
            <person name="Kellner H."/>
        </authorList>
    </citation>
    <scope>NUCLEOTIDE SEQUENCE [LARGE SCALE GENOMIC DNA]</scope>
    <source>
        <strain evidence="3 4">DSM 108379</strain>
    </source>
</reference>
<keyword evidence="4" id="KW-1185">Reference proteome</keyword>
<dbReference type="Proteomes" id="UP000297716">
    <property type="component" value="Unassembled WGS sequence"/>
</dbReference>
<dbReference type="OrthoDB" id="10253869at2759"/>
<sequence length="208" mass="22564">MLGVIPALIQDDPEFSELPSLVLIHDGGGTTINYYYLGDLERHVWGISNEKLIDDAAWPGGINQMARTYLDLIIPELPRGPLIFGGWSVGGLIALEMAKIFSGNTEIPVLGVVMMDTYYPSADDAGRDKDMSAIEWGEATTEESKKATLKSLANSAKFSQQWGRDARNASTKPKLPPVILLRASKSHDVSDAKIRGGKQRSGMGKSST</sequence>
<evidence type="ECO:0000259" key="2">
    <source>
        <dbReference type="Pfam" id="PF00975"/>
    </source>
</evidence>
<dbReference type="STRING" id="37992.A0A4Z0YMD4"/>
<accession>A0A4Z0YMD4</accession>
<protein>
    <recommendedName>
        <fullName evidence="2">Thioesterase domain-containing protein</fullName>
    </recommendedName>
</protein>
<name>A0A4Z0YMD4_9PEZI</name>
<evidence type="ECO:0000313" key="4">
    <source>
        <dbReference type="Proteomes" id="UP000297716"/>
    </source>
</evidence>
<dbReference type="InterPro" id="IPR001031">
    <property type="entry name" value="Thioesterase"/>
</dbReference>
<comment type="caution">
    <text evidence="3">The sequence shown here is derived from an EMBL/GenBank/DDBJ whole genome shotgun (WGS) entry which is preliminary data.</text>
</comment>
<gene>
    <name evidence="3" type="ORF">E0Z10_g7544</name>
</gene>
<dbReference type="SUPFAM" id="SSF53474">
    <property type="entry name" value="alpha/beta-Hydrolases"/>
    <property type="match status" value="1"/>
</dbReference>